<evidence type="ECO:0000313" key="3">
    <source>
        <dbReference type="Proteomes" id="UP000749559"/>
    </source>
</evidence>
<dbReference type="Proteomes" id="UP000749559">
    <property type="component" value="Unassembled WGS sequence"/>
</dbReference>
<accession>A0A8J1US94</accession>
<evidence type="ECO:0000256" key="1">
    <source>
        <dbReference type="SAM" id="MobiDB-lite"/>
    </source>
</evidence>
<sequence length="131" mass="14240">NNLFGPLAQRGKSEIPTALRLIKRTGNNKSMTLCKDICDKVIMSHKKQIDVLEAEVHNMSTILDQLLLSINVPKSPTCIESRSDTAASKPINATALHSTQNIAMKSVNCSDRSNTQVTNPPDKHDTGSKTG</sequence>
<gene>
    <name evidence="2" type="ORF">OFUS_LOCUS7052</name>
</gene>
<feature type="non-terminal residue" evidence="2">
    <location>
        <position position="131"/>
    </location>
</feature>
<reference evidence="2" key="1">
    <citation type="submission" date="2022-03" db="EMBL/GenBank/DDBJ databases">
        <authorList>
            <person name="Martin C."/>
        </authorList>
    </citation>
    <scope>NUCLEOTIDE SEQUENCE</scope>
</reference>
<protein>
    <submittedName>
        <fullName evidence="2">Uncharacterized protein</fullName>
    </submittedName>
</protein>
<proteinExistence type="predicted"/>
<organism evidence="2 3">
    <name type="scientific">Owenia fusiformis</name>
    <name type="common">Polychaete worm</name>
    <dbReference type="NCBI Taxonomy" id="6347"/>
    <lineage>
        <taxon>Eukaryota</taxon>
        <taxon>Metazoa</taxon>
        <taxon>Spiralia</taxon>
        <taxon>Lophotrochozoa</taxon>
        <taxon>Annelida</taxon>
        <taxon>Polychaeta</taxon>
        <taxon>Sedentaria</taxon>
        <taxon>Canalipalpata</taxon>
        <taxon>Sabellida</taxon>
        <taxon>Oweniida</taxon>
        <taxon>Oweniidae</taxon>
        <taxon>Owenia</taxon>
    </lineage>
</organism>
<dbReference type="AlphaFoldDB" id="A0A8J1US94"/>
<dbReference type="EMBL" id="CAIIXF020000003">
    <property type="protein sequence ID" value="CAH1780349.1"/>
    <property type="molecule type" value="Genomic_DNA"/>
</dbReference>
<comment type="caution">
    <text evidence="2">The sequence shown here is derived from an EMBL/GenBank/DDBJ whole genome shotgun (WGS) entry which is preliminary data.</text>
</comment>
<keyword evidence="3" id="KW-1185">Reference proteome</keyword>
<name>A0A8J1US94_OWEFU</name>
<evidence type="ECO:0000313" key="2">
    <source>
        <dbReference type="EMBL" id="CAH1780349.1"/>
    </source>
</evidence>
<feature type="non-terminal residue" evidence="2">
    <location>
        <position position="1"/>
    </location>
</feature>
<feature type="compositionally biased region" description="Basic and acidic residues" evidence="1">
    <location>
        <begin position="121"/>
        <end position="131"/>
    </location>
</feature>
<feature type="compositionally biased region" description="Polar residues" evidence="1">
    <location>
        <begin position="110"/>
        <end position="119"/>
    </location>
</feature>
<feature type="region of interest" description="Disordered" evidence="1">
    <location>
        <begin position="110"/>
        <end position="131"/>
    </location>
</feature>